<feature type="transmembrane region" description="Helical" evidence="5">
    <location>
        <begin position="33"/>
        <end position="51"/>
    </location>
</feature>
<evidence type="ECO:0000256" key="3">
    <source>
        <dbReference type="ARBA" id="ARBA00022989"/>
    </source>
</evidence>
<dbReference type="PANTHER" id="PTHR43424">
    <property type="entry name" value="LOCUS PUTATIVE PROTEIN 1-RELATED"/>
    <property type="match status" value="1"/>
</dbReference>
<accession>A0A2V1ZPA8</accession>
<feature type="transmembrane region" description="Helical" evidence="5">
    <location>
        <begin position="309"/>
        <end position="327"/>
    </location>
</feature>
<feature type="transmembrane region" description="Helical" evidence="5">
    <location>
        <begin position="93"/>
        <end position="116"/>
    </location>
</feature>
<evidence type="ECO:0000313" key="6">
    <source>
        <dbReference type="EMBL" id="PWK06875.1"/>
    </source>
</evidence>
<gene>
    <name evidence="6" type="ORF">C8D84_1165</name>
</gene>
<feature type="transmembrane region" description="Helical" evidence="5">
    <location>
        <begin position="184"/>
        <end position="206"/>
    </location>
</feature>
<organism evidence="6 7">
    <name type="scientific">Psychrobacter immobilis</name>
    <dbReference type="NCBI Taxonomy" id="498"/>
    <lineage>
        <taxon>Bacteria</taxon>
        <taxon>Pseudomonadati</taxon>
        <taxon>Pseudomonadota</taxon>
        <taxon>Gammaproteobacteria</taxon>
        <taxon>Moraxellales</taxon>
        <taxon>Moraxellaceae</taxon>
        <taxon>Psychrobacter</taxon>
    </lineage>
</organism>
<dbReference type="AlphaFoldDB" id="A0A2V1ZPA8"/>
<comment type="caution">
    <text evidence="6">The sequence shown here is derived from an EMBL/GenBank/DDBJ whole genome shotgun (WGS) entry which is preliminary data.</text>
</comment>
<feature type="transmembrane region" description="Helical" evidence="5">
    <location>
        <begin position="347"/>
        <end position="365"/>
    </location>
</feature>
<evidence type="ECO:0000256" key="1">
    <source>
        <dbReference type="ARBA" id="ARBA00004141"/>
    </source>
</evidence>
<dbReference type="GO" id="GO:0016020">
    <property type="term" value="C:membrane"/>
    <property type="evidence" value="ECO:0007669"/>
    <property type="project" value="UniProtKB-SubCell"/>
</dbReference>
<keyword evidence="3 5" id="KW-1133">Transmembrane helix</keyword>
<evidence type="ECO:0000256" key="2">
    <source>
        <dbReference type="ARBA" id="ARBA00022692"/>
    </source>
</evidence>
<dbReference type="Proteomes" id="UP000245655">
    <property type="component" value="Unassembled WGS sequence"/>
</dbReference>
<dbReference type="Pfam" id="PF01943">
    <property type="entry name" value="Polysacc_synt"/>
    <property type="match status" value="1"/>
</dbReference>
<feature type="transmembrane region" description="Helical" evidence="5">
    <location>
        <begin position="128"/>
        <end position="145"/>
    </location>
</feature>
<name>A0A2V1ZPA8_PSYIM</name>
<dbReference type="InterPro" id="IPR002797">
    <property type="entry name" value="Polysacc_synth"/>
</dbReference>
<keyword evidence="4 5" id="KW-0472">Membrane</keyword>
<keyword evidence="7" id="KW-1185">Reference proteome</keyword>
<dbReference type="InterPro" id="IPR052556">
    <property type="entry name" value="PolySynth_Transporter"/>
</dbReference>
<evidence type="ECO:0000256" key="4">
    <source>
        <dbReference type="ARBA" id="ARBA00023136"/>
    </source>
</evidence>
<dbReference type="CDD" id="cd13128">
    <property type="entry name" value="MATE_Wzx_like"/>
    <property type="match status" value="1"/>
</dbReference>
<sequence>MWNRLLLLKAQLLGHEGIRRYGANTAWLMGEKVLRMFMGLFVGIWVARYLGPEQFGLLSYAQSFVFLFTAIATLGLDGIVVRELVKDNSQRNVLLGTAFTLKLIGSLCILPLLWLGVQFTSNDSYTNLLIFIIASGTIFQSFNVIDFYYQSSVLSKYVAFANTITLAISSIVKVVLILNEASLLAFAIVGVFDTVILALGLIYFYWQKTHHSLREWQFDKIVAKRLLSDSWPLIFGSIAASLYMQIDQIMIQEILGSESVGYYAVAVKLSTIWLFITTSLTSTFAPAIIKAKKIDRNLYINRMSMIYSLLVKISLIICITISISSYWIVTNLYGIEYQESVQVLNVYIWSILFVFLSNGSWAYYINEGLEKIASIRLVVGALINIVLNMYLIKYVGLMGAAYSTIISYSISSYFINLFFSRTRENFMLQTIAIMNFFSINSWKKLFKFTEIK</sequence>
<feature type="transmembrane region" description="Helical" evidence="5">
    <location>
        <begin position="266"/>
        <end position="289"/>
    </location>
</feature>
<dbReference type="PANTHER" id="PTHR43424:SF1">
    <property type="entry name" value="LOCUS PUTATIVE PROTEIN 1-RELATED"/>
    <property type="match status" value="1"/>
</dbReference>
<dbReference type="EMBL" id="QGGM01000016">
    <property type="protein sequence ID" value="PWK06875.1"/>
    <property type="molecule type" value="Genomic_DNA"/>
</dbReference>
<keyword evidence="2 5" id="KW-0812">Transmembrane</keyword>
<evidence type="ECO:0000256" key="5">
    <source>
        <dbReference type="SAM" id="Phobius"/>
    </source>
</evidence>
<comment type="subcellular location">
    <subcellularLocation>
        <location evidence="1">Membrane</location>
        <topology evidence="1">Multi-pass membrane protein</topology>
    </subcellularLocation>
</comment>
<feature type="transmembrane region" description="Helical" evidence="5">
    <location>
        <begin position="57"/>
        <end position="81"/>
    </location>
</feature>
<feature type="transmembrane region" description="Helical" evidence="5">
    <location>
        <begin position="226"/>
        <end position="246"/>
    </location>
</feature>
<proteinExistence type="predicted"/>
<feature type="transmembrane region" description="Helical" evidence="5">
    <location>
        <begin position="401"/>
        <end position="419"/>
    </location>
</feature>
<reference evidence="6 7" key="1">
    <citation type="submission" date="2018-05" db="EMBL/GenBank/DDBJ databases">
        <title>Genomic Encyclopedia of Type Strains, Phase IV (KMG-IV): sequencing the most valuable type-strain genomes for metagenomic binning, comparative biology and taxonomic classification.</title>
        <authorList>
            <person name="Goeker M."/>
        </authorList>
    </citation>
    <scope>NUCLEOTIDE SEQUENCE [LARGE SCALE GENOMIC DNA]</scope>
    <source>
        <strain evidence="6 7">DSM 7229</strain>
    </source>
</reference>
<protein>
    <submittedName>
        <fullName evidence="6">O-antigen/teichoic acid export membrane protein</fullName>
    </submittedName>
</protein>
<feature type="transmembrane region" description="Helical" evidence="5">
    <location>
        <begin position="157"/>
        <end position="178"/>
    </location>
</feature>
<feature type="transmembrane region" description="Helical" evidence="5">
    <location>
        <begin position="377"/>
        <end position="395"/>
    </location>
</feature>
<evidence type="ECO:0000313" key="7">
    <source>
        <dbReference type="Proteomes" id="UP000245655"/>
    </source>
</evidence>